<dbReference type="EMBL" id="JAOAOG010000317">
    <property type="protein sequence ID" value="KAJ6229828.1"/>
    <property type="molecule type" value="Genomic_DNA"/>
</dbReference>
<proteinExistence type="predicted"/>
<evidence type="ECO:0000313" key="7">
    <source>
        <dbReference type="Proteomes" id="UP001150062"/>
    </source>
</evidence>
<feature type="compositionally biased region" description="Low complexity" evidence="4">
    <location>
        <begin position="392"/>
        <end position="414"/>
    </location>
</feature>
<dbReference type="InterPro" id="IPR010492">
    <property type="entry name" value="GINS_Psf3"/>
</dbReference>
<dbReference type="InterPro" id="IPR011011">
    <property type="entry name" value="Znf_FYVE_PHD"/>
</dbReference>
<dbReference type="InterPro" id="IPR001965">
    <property type="entry name" value="Znf_PHD"/>
</dbReference>
<feature type="domain" description="Zinc finger PHD-type" evidence="5">
    <location>
        <begin position="74"/>
        <end position="118"/>
    </location>
</feature>
<evidence type="ECO:0000256" key="1">
    <source>
        <dbReference type="ARBA" id="ARBA00022723"/>
    </source>
</evidence>
<keyword evidence="3" id="KW-0862">Zinc</keyword>
<evidence type="ECO:0000259" key="5">
    <source>
        <dbReference type="SMART" id="SM00249"/>
    </source>
</evidence>
<dbReference type="SUPFAM" id="SSF57903">
    <property type="entry name" value="FYVE/PHD zinc finger"/>
    <property type="match status" value="1"/>
</dbReference>
<feature type="compositionally biased region" description="Acidic residues" evidence="4">
    <location>
        <begin position="56"/>
        <end position="72"/>
    </location>
</feature>
<keyword evidence="7" id="KW-1185">Reference proteome</keyword>
<dbReference type="InterPro" id="IPR013083">
    <property type="entry name" value="Znf_RING/FYVE/PHD"/>
</dbReference>
<dbReference type="InterPro" id="IPR038437">
    <property type="entry name" value="GINS_Psf3_sf"/>
</dbReference>
<feature type="region of interest" description="Disordered" evidence="4">
    <location>
        <begin position="52"/>
        <end position="74"/>
    </location>
</feature>
<dbReference type="SMART" id="SM00249">
    <property type="entry name" value="PHD"/>
    <property type="match status" value="1"/>
</dbReference>
<evidence type="ECO:0000313" key="6">
    <source>
        <dbReference type="EMBL" id="KAJ6229828.1"/>
    </source>
</evidence>
<keyword evidence="2" id="KW-0863">Zinc-finger</keyword>
<dbReference type="Gene3D" id="1.20.58.2050">
    <property type="match status" value="1"/>
</dbReference>
<keyword evidence="1" id="KW-0479">Metal-binding</keyword>
<gene>
    <name evidence="6" type="ORF">M0813_07416</name>
</gene>
<feature type="region of interest" description="Disordered" evidence="4">
    <location>
        <begin position="376"/>
        <end position="419"/>
    </location>
</feature>
<accession>A0ABQ8XAV8</accession>
<evidence type="ECO:0000256" key="2">
    <source>
        <dbReference type="ARBA" id="ARBA00022771"/>
    </source>
</evidence>
<name>A0ABQ8XAV8_9EUKA</name>
<dbReference type="Proteomes" id="UP001150062">
    <property type="component" value="Unassembled WGS sequence"/>
</dbReference>
<dbReference type="Gene3D" id="3.30.40.10">
    <property type="entry name" value="Zinc/RING finger domain, C3HC4 (zinc finger)"/>
    <property type="match status" value="1"/>
</dbReference>
<feature type="region of interest" description="Disordered" evidence="4">
    <location>
        <begin position="249"/>
        <end position="277"/>
    </location>
</feature>
<dbReference type="PANTHER" id="PTHR22768">
    <property type="entry name" value="DNA REPLICATION COMPLEX GINS PROTEIN PSF3"/>
    <property type="match status" value="1"/>
</dbReference>
<organism evidence="6 7">
    <name type="scientific">Anaeramoeba flamelloides</name>
    <dbReference type="NCBI Taxonomy" id="1746091"/>
    <lineage>
        <taxon>Eukaryota</taxon>
        <taxon>Metamonada</taxon>
        <taxon>Anaeramoebidae</taxon>
        <taxon>Anaeramoeba</taxon>
    </lineage>
</organism>
<evidence type="ECO:0000256" key="3">
    <source>
        <dbReference type="ARBA" id="ARBA00022833"/>
    </source>
</evidence>
<comment type="caution">
    <text evidence="6">The sequence shown here is derived from an EMBL/GenBank/DDBJ whole genome shotgun (WGS) entry which is preliminary data.</text>
</comment>
<reference evidence="6" key="1">
    <citation type="submission" date="2022-08" db="EMBL/GenBank/DDBJ databases">
        <title>Novel sulfate-reducing endosymbionts in the free-living metamonad Anaeramoeba.</title>
        <authorList>
            <person name="Jerlstrom-Hultqvist J."/>
            <person name="Cepicka I."/>
            <person name="Gallot-Lavallee L."/>
            <person name="Salas-Leiva D."/>
            <person name="Curtis B.A."/>
            <person name="Zahonova K."/>
            <person name="Pipaliya S."/>
            <person name="Dacks J."/>
            <person name="Roger A.J."/>
        </authorList>
    </citation>
    <scope>NUCLEOTIDE SEQUENCE</scope>
    <source>
        <strain evidence="6">Schooner1</strain>
    </source>
</reference>
<protein>
    <submittedName>
        <fullName evidence="6">Inhibitor of growth protein</fullName>
    </submittedName>
</protein>
<sequence length="516" mass="60504">MNDYWSIEHLQAEDQNVQLKPLCDMKYIGFLVKEPLEEELVLEPEGVVHPLKEISNDNEEESSSEEEDDDDNNYCCGRELDEDWIQCDYPKCEKGWYHFSCAGIKTLPIGKWYCKSCVKIIEEQIKIYEEKIITKKIKSIKKSQVTELPLWLANQFKSLKISVFKMPSHFSETFRNRCLEDYDFKENFAKKSKFWYYSGTVLASAARDPQISNDISQIFVQRLNHLIMNTKAFKKELLLFTHNKKNILSNKNNNHGGGDGDGSGGDDEGVDLSTKSHQPIKNTLNSNLISKIIKENNINLSKINNSFIELTGEDNNDESGNDIIKKKEEEEQIFEKKKINSQQETILDQQNKRKIDELFSVQSILKTTKKTNNQIKDSNIIEKMKLKKRRQIQQSQTNQTKNKNNGNDNHGNLNEKQINNDKLKIKNLDNDLNSITKRLKQQLTIKRNCIFGNFILWNNSQQEKENLMQNFEKKLQLPTEEKKIFKKLTQFEKNIYLDWETNSKNFKNWILKFQKK</sequence>
<dbReference type="PANTHER" id="PTHR22768:SF0">
    <property type="entry name" value="DNA REPLICATION COMPLEX GINS PROTEIN PSF3"/>
    <property type="match status" value="1"/>
</dbReference>
<evidence type="ECO:0000256" key="4">
    <source>
        <dbReference type="SAM" id="MobiDB-lite"/>
    </source>
</evidence>